<sequence>MLDGKPQIIPGFDCRKMIAVGRYKNSINTTGWSYLEIETKSEFDPDIQAYSAGVLEGILTKDVLALHLENTINDYCIGYKGYCKKLGGYLKQKMGWIQEQIENAPKEDVYWQAVKRIFLQLTGLWHGYKGKQFNVSISYDIHPIMMLHIKGAETYELEKKFNRTKDPYHGDNGKCSGLVKLAPNNADLFISQVTMLGFENLLRVLKLYKFGYDQSKFHGHTYTFSSYPGLLYSGDDFILMSSGLAAIETTMGVFKPELYDKIQVKDQLPGWVRTIVANQLADSAKNWCEIYEKFNSGTYNNQWVVLDYNKFSPGKELQDGLLYVLEQMPGLIDYQDMTWFLKKYSYFPSYNIPAFKRVSEYSGFDKRGQELYWFSWKDAPRAKIFARDHNKVVDMDSLTKLMRYNDYTHDNFSKCECVPPYTAEAAISSRGDLNPINGTYKFAGMGHNNHAALDFKEKMERKEKFYEQFNQFLKNLKLVSLNSYEKIVRIKEFLQNPPDKRSKTGEEYNWINRLYLKDVAGSIEVYYKSDNRQMVALEEVFDLIDTAHAKTKHGGRDILKYACKNFSGIPQEAFQMYLNLCEQCELKKARVKKGLVVKPILSEEMNSRCQLDLIDMQAQEYQGLKYIMVYQAAKNRRFHSGIKRSPYEGMFGKPMKIGISDDHIPPEIMENLEIEEDLAQIFNFNANESNNTEVALEEPTREGRSENPIRESFDFYSLRDENMNLEPSTSKANSPAFSEHDEIVDYGLIADKIEHERREAKRNLEVQAKKMLKTSDKRLQPVEAGTSVLIPVPKVDRSKVDHRNVMGTILEEEEDKEFCLNYMLEINFRQLQPIFSKKKKFLPHRRLFVPQQSQALVLVVKDFCIVIVHRNVIQTAASALDLVLNALRSVIIVWLARINKIIYFTLF</sequence>
<organism evidence="8 9">
    <name type="scientific">Acrobeloides nanus</name>
    <dbReference type="NCBI Taxonomy" id="290746"/>
    <lineage>
        <taxon>Eukaryota</taxon>
        <taxon>Metazoa</taxon>
        <taxon>Ecdysozoa</taxon>
        <taxon>Nematoda</taxon>
        <taxon>Chromadorea</taxon>
        <taxon>Rhabditida</taxon>
        <taxon>Tylenchina</taxon>
        <taxon>Cephalobomorpha</taxon>
        <taxon>Cephaloboidea</taxon>
        <taxon>Cephalobidae</taxon>
        <taxon>Acrobeloides</taxon>
    </lineage>
</organism>
<keyword evidence="8" id="KW-1185">Reference proteome</keyword>
<dbReference type="WBParaSite" id="ACRNAN_Path_1043.g4001.t2">
    <property type="protein sequence ID" value="ACRNAN_Path_1043.g4001.t2"/>
    <property type="gene ID" value="ACRNAN_Path_1043.g4001"/>
</dbReference>
<evidence type="ECO:0000256" key="6">
    <source>
        <dbReference type="ARBA" id="ARBA00023180"/>
    </source>
</evidence>
<dbReference type="InterPro" id="IPR007000">
    <property type="entry name" value="PLipase_B-like"/>
</dbReference>
<feature type="region of interest" description="Disordered" evidence="7">
    <location>
        <begin position="692"/>
        <end position="712"/>
    </location>
</feature>
<dbReference type="GO" id="GO:0009395">
    <property type="term" value="P:phospholipid catabolic process"/>
    <property type="evidence" value="ECO:0007669"/>
    <property type="project" value="TreeGrafter"/>
</dbReference>
<keyword evidence="6" id="KW-0325">Glycoprotein</keyword>
<dbReference type="Proteomes" id="UP000887540">
    <property type="component" value="Unplaced"/>
</dbReference>
<evidence type="ECO:0000256" key="1">
    <source>
        <dbReference type="ARBA" id="ARBA00007835"/>
    </source>
</evidence>
<evidence type="ECO:0000256" key="2">
    <source>
        <dbReference type="ARBA" id="ARBA00022729"/>
    </source>
</evidence>
<dbReference type="PANTHER" id="PTHR12370:SF7">
    <property type="entry name" value="PHOSPHOLIPASE B-LIKE 2-RELATED"/>
    <property type="match status" value="1"/>
</dbReference>
<feature type="compositionally biased region" description="Basic and acidic residues" evidence="7">
    <location>
        <begin position="698"/>
        <end position="712"/>
    </location>
</feature>
<evidence type="ECO:0000313" key="9">
    <source>
        <dbReference type="WBParaSite" id="ACRNAN_Path_1043.g4001.t2"/>
    </source>
</evidence>
<name>A0A914BUR8_9BILA</name>
<keyword evidence="5" id="KW-0443">Lipid metabolism</keyword>
<dbReference type="GO" id="GO:0004620">
    <property type="term" value="F:phospholipase activity"/>
    <property type="evidence" value="ECO:0007669"/>
    <property type="project" value="InterPro"/>
</dbReference>
<evidence type="ECO:0000256" key="7">
    <source>
        <dbReference type="SAM" id="MobiDB-lite"/>
    </source>
</evidence>
<comment type="similarity">
    <text evidence="1">Belongs to the phospholipase B-like family.</text>
</comment>
<dbReference type="AlphaFoldDB" id="A0A914BUR8"/>
<evidence type="ECO:0000256" key="5">
    <source>
        <dbReference type="ARBA" id="ARBA00023098"/>
    </source>
</evidence>
<keyword evidence="2" id="KW-0732">Signal</keyword>
<dbReference type="Gene3D" id="3.60.60.30">
    <property type="match status" value="1"/>
</dbReference>
<dbReference type="Pfam" id="PF04916">
    <property type="entry name" value="Phospholip_B"/>
    <property type="match status" value="1"/>
</dbReference>
<accession>A0A914BUR8</accession>
<reference evidence="9" key="1">
    <citation type="submission" date="2022-11" db="UniProtKB">
        <authorList>
            <consortium name="WormBaseParasite"/>
        </authorList>
    </citation>
    <scope>IDENTIFICATION</scope>
</reference>
<evidence type="ECO:0000256" key="4">
    <source>
        <dbReference type="ARBA" id="ARBA00022963"/>
    </source>
</evidence>
<dbReference type="GO" id="GO:0005576">
    <property type="term" value="C:extracellular region"/>
    <property type="evidence" value="ECO:0007669"/>
    <property type="project" value="TreeGrafter"/>
</dbReference>
<protein>
    <submittedName>
        <fullName evidence="9">Phospholipase B-like</fullName>
    </submittedName>
</protein>
<evidence type="ECO:0000313" key="8">
    <source>
        <dbReference type="Proteomes" id="UP000887540"/>
    </source>
</evidence>
<proteinExistence type="inferred from homology"/>
<keyword evidence="3" id="KW-0378">Hydrolase</keyword>
<keyword evidence="4" id="KW-0442">Lipid degradation</keyword>
<evidence type="ECO:0000256" key="3">
    <source>
        <dbReference type="ARBA" id="ARBA00022801"/>
    </source>
</evidence>
<dbReference type="PANTHER" id="PTHR12370">
    <property type="entry name" value="PHOSPHOLIPASE B-RELATED"/>
    <property type="match status" value="1"/>
</dbReference>